<comment type="subunit">
    <text evidence="11">Interacts with 1-naphthylphthalamic acid (NPA).</text>
</comment>
<dbReference type="PROSITE" id="PS50893">
    <property type="entry name" value="ABC_TRANSPORTER_2"/>
    <property type="match status" value="2"/>
</dbReference>
<feature type="transmembrane region" description="Helical" evidence="13">
    <location>
        <begin position="75"/>
        <end position="97"/>
    </location>
</feature>
<feature type="transmembrane region" description="Helical" evidence="13">
    <location>
        <begin position="713"/>
        <end position="739"/>
    </location>
</feature>
<evidence type="ECO:0000259" key="15">
    <source>
        <dbReference type="PROSITE" id="PS50929"/>
    </source>
</evidence>
<keyword evidence="8 13" id="KW-1133">Transmembrane helix</keyword>
<evidence type="ECO:0000256" key="2">
    <source>
        <dbReference type="ARBA" id="ARBA00007577"/>
    </source>
</evidence>
<feature type="transmembrane region" description="Helical" evidence="13">
    <location>
        <begin position="751"/>
        <end position="776"/>
    </location>
</feature>
<gene>
    <name evidence="16" type="ORF">FNV43_RR02727</name>
</gene>
<dbReference type="Pfam" id="PF00664">
    <property type="entry name" value="ABC_membrane"/>
    <property type="match status" value="2"/>
</dbReference>
<evidence type="ECO:0000259" key="14">
    <source>
        <dbReference type="PROSITE" id="PS50893"/>
    </source>
</evidence>
<dbReference type="CDD" id="cd18577">
    <property type="entry name" value="ABC_6TM_Pgp_ABCB1_D1_like"/>
    <property type="match status" value="1"/>
</dbReference>
<keyword evidence="5" id="KW-0677">Repeat</keyword>
<dbReference type="Pfam" id="PF00005">
    <property type="entry name" value="ABC_tran"/>
    <property type="match status" value="2"/>
</dbReference>
<feature type="transmembrane region" description="Helical" evidence="13">
    <location>
        <begin position="127"/>
        <end position="147"/>
    </location>
</feature>
<dbReference type="GO" id="GO:0140359">
    <property type="term" value="F:ABC-type transporter activity"/>
    <property type="evidence" value="ECO:0007669"/>
    <property type="project" value="InterPro"/>
</dbReference>
<dbReference type="InterPro" id="IPR003439">
    <property type="entry name" value="ABC_transporter-like_ATP-bd"/>
</dbReference>
<dbReference type="SUPFAM" id="SSF52540">
    <property type="entry name" value="P-loop containing nucleoside triphosphate hydrolases"/>
    <property type="match status" value="2"/>
</dbReference>
<evidence type="ECO:0000313" key="16">
    <source>
        <dbReference type="EMBL" id="KAF3452294.1"/>
    </source>
</evidence>
<feature type="region of interest" description="Disordered" evidence="12">
    <location>
        <begin position="1"/>
        <end position="29"/>
    </location>
</feature>
<dbReference type="Gene3D" id="3.40.50.300">
    <property type="entry name" value="P-loop containing nucleotide triphosphate hydrolases"/>
    <property type="match status" value="2"/>
</dbReference>
<evidence type="ECO:0000256" key="5">
    <source>
        <dbReference type="ARBA" id="ARBA00022737"/>
    </source>
</evidence>
<feature type="compositionally biased region" description="Basic and acidic residues" evidence="12">
    <location>
        <begin position="11"/>
        <end position="27"/>
    </location>
</feature>
<evidence type="ECO:0000256" key="1">
    <source>
        <dbReference type="ARBA" id="ARBA00004651"/>
    </source>
</evidence>
<evidence type="ECO:0000256" key="11">
    <source>
        <dbReference type="ARBA" id="ARBA00062948"/>
    </source>
</evidence>
<dbReference type="GO" id="GO:0016887">
    <property type="term" value="F:ATP hydrolysis activity"/>
    <property type="evidence" value="ECO:0007669"/>
    <property type="project" value="InterPro"/>
</dbReference>
<dbReference type="PROSITE" id="PS50929">
    <property type="entry name" value="ABC_TM1F"/>
    <property type="match status" value="2"/>
</dbReference>
<feature type="domain" description="ABC transmembrane type-1" evidence="15">
    <location>
        <begin position="712"/>
        <end position="997"/>
    </location>
</feature>
<comment type="caution">
    <text evidence="16">The sequence shown here is derived from an EMBL/GenBank/DDBJ whole genome shotgun (WGS) entry which is preliminary data.</text>
</comment>
<comment type="subcellular location">
    <subcellularLocation>
        <location evidence="1">Cell membrane</location>
        <topology evidence="1">Multi-pass membrane protein</topology>
    </subcellularLocation>
</comment>
<dbReference type="InterPro" id="IPR027417">
    <property type="entry name" value="P-loop_NTPase"/>
</dbReference>
<evidence type="ECO:0000313" key="17">
    <source>
        <dbReference type="Proteomes" id="UP000796880"/>
    </source>
</evidence>
<evidence type="ECO:0008006" key="18">
    <source>
        <dbReference type="Google" id="ProtNLM"/>
    </source>
</evidence>
<dbReference type="InterPro" id="IPR036640">
    <property type="entry name" value="ABC1_TM_sf"/>
</dbReference>
<keyword evidence="17" id="KW-1185">Reference proteome</keyword>
<dbReference type="GO" id="GO:0005524">
    <property type="term" value="F:ATP binding"/>
    <property type="evidence" value="ECO:0007669"/>
    <property type="project" value="UniProtKB-KW"/>
</dbReference>
<keyword evidence="7" id="KW-0067">ATP-binding</keyword>
<dbReference type="SUPFAM" id="SSF90123">
    <property type="entry name" value="ABC transporter transmembrane region"/>
    <property type="match status" value="2"/>
</dbReference>
<name>A0A8K0HIE7_9ROSA</name>
<dbReference type="AlphaFoldDB" id="A0A8K0HIE7"/>
<feature type="domain" description="ABC transmembrane type-1" evidence="15">
    <location>
        <begin position="77"/>
        <end position="368"/>
    </location>
</feature>
<evidence type="ECO:0000256" key="13">
    <source>
        <dbReference type="SAM" id="Phobius"/>
    </source>
</evidence>
<dbReference type="PANTHER" id="PTHR45136">
    <property type="entry name" value="ABC TRANSPORTER DOMAIN-CONTAINING PROTEIN"/>
    <property type="match status" value="1"/>
</dbReference>
<keyword evidence="10" id="KW-0325">Glycoprotein</keyword>
<feature type="transmembrane region" description="Helical" evidence="13">
    <location>
        <begin position="856"/>
        <end position="875"/>
    </location>
</feature>
<dbReference type="PROSITE" id="PS00211">
    <property type="entry name" value="ABC_TRANSPORTER_1"/>
    <property type="match status" value="2"/>
</dbReference>
<proteinExistence type="inferred from homology"/>
<organism evidence="16 17">
    <name type="scientific">Rhamnella rubrinervis</name>
    <dbReference type="NCBI Taxonomy" id="2594499"/>
    <lineage>
        <taxon>Eukaryota</taxon>
        <taxon>Viridiplantae</taxon>
        <taxon>Streptophyta</taxon>
        <taxon>Embryophyta</taxon>
        <taxon>Tracheophyta</taxon>
        <taxon>Spermatophyta</taxon>
        <taxon>Magnoliopsida</taxon>
        <taxon>eudicotyledons</taxon>
        <taxon>Gunneridae</taxon>
        <taxon>Pentapetalae</taxon>
        <taxon>rosids</taxon>
        <taxon>fabids</taxon>
        <taxon>Rosales</taxon>
        <taxon>Rhamnaceae</taxon>
        <taxon>rhamnoid group</taxon>
        <taxon>Rhamneae</taxon>
        <taxon>Rhamnella</taxon>
    </lineage>
</organism>
<dbReference type="CDD" id="cd18578">
    <property type="entry name" value="ABC_6TM_Pgp_ABCB1_D2_like"/>
    <property type="match status" value="1"/>
</dbReference>
<dbReference type="Proteomes" id="UP000796880">
    <property type="component" value="Unassembled WGS sequence"/>
</dbReference>
<dbReference type="EMBL" id="VOIH02000002">
    <property type="protein sequence ID" value="KAF3452294.1"/>
    <property type="molecule type" value="Genomic_DNA"/>
</dbReference>
<evidence type="ECO:0000256" key="3">
    <source>
        <dbReference type="ARBA" id="ARBA00022448"/>
    </source>
</evidence>
<accession>A0A8K0HIE7</accession>
<dbReference type="FunFam" id="3.40.50.300:FF:000066">
    <property type="entry name" value="ABC transporter B family member 1"/>
    <property type="match status" value="1"/>
</dbReference>
<feature type="domain" description="ABC transporter" evidence="14">
    <location>
        <begin position="403"/>
        <end position="639"/>
    </location>
</feature>
<comment type="similarity">
    <text evidence="2">Belongs to the ABC transporter superfamily. ABCB family. Multidrug resistance exporter (TC 3.A.1.201) subfamily.</text>
</comment>
<dbReference type="FunFam" id="3.40.50.300:FF:000205">
    <property type="entry name" value="ABC transporter B family member 4"/>
    <property type="match status" value="1"/>
</dbReference>
<feature type="transmembrane region" description="Helical" evidence="13">
    <location>
        <begin position="209"/>
        <end position="227"/>
    </location>
</feature>
<evidence type="ECO:0000256" key="10">
    <source>
        <dbReference type="ARBA" id="ARBA00023180"/>
    </source>
</evidence>
<evidence type="ECO:0000256" key="12">
    <source>
        <dbReference type="SAM" id="MobiDB-lite"/>
    </source>
</evidence>
<evidence type="ECO:0000256" key="6">
    <source>
        <dbReference type="ARBA" id="ARBA00022741"/>
    </source>
</evidence>
<reference evidence="16" key="1">
    <citation type="submission" date="2020-03" db="EMBL/GenBank/DDBJ databases">
        <title>A high-quality chromosome-level genome assembly of a woody plant with both climbing and erect habits, Rhamnella rubrinervis.</title>
        <authorList>
            <person name="Lu Z."/>
            <person name="Yang Y."/>
            <person name="Zhu X."/>
            <person name="Sun Y."/>
        </authorList>
    </citation>
    <scope>NUCLEOTIDE SEQUENCE</scope>
    <source>
        <strain evidence="16">BYM</strain>
        <tissue evidence="16">Leaf</tissue>
    </source>
</reference>
<dbReference type="InterPro" id="IPR017871">
    <property type="entry name" value="ABC_transporter-like_CS"/>
</dbReference>
<dbReference type="OrthoDB" id="6500128at2759"/>
<evidence type="ECO:0000256" key="8">
    <source>
        <dbReference type="ARBA" id="ARBA00022989"/>
    </source>
</evidence>
<dbReference type="CDD" id="cd03249">
    <property type="entry name" value="ABC_MTABC3_MDL1_MDL2"/>
    <property type="match status" value="2"/>
</dbReference>
<evidence type="ECO:0000256" key="7">
    <source>
        <dbReference type="ARBA" id="ARBA00022840"/>
    </source>
</evidence>
<dbReference type="SMART" id="SM00382">
    <property type="entry name" value="AAA"/>
    <property type="match status" value="2"/>
</dbReference>
<keyword evidence="9 13" id="KW-0472">Membrane</keyword>
<dbReference type="PANTHER" id="PTHR45136:SF2">
    <property type="entry name" value="ABC TRANSPORTER DOMAIN-CONTAINING PROTEIN"/>
    <property type="match status" value="1"/>
</dbReference>
<protein>
    <recommendedName>
        <fullName evidence="18">ABC transporter B family member 15-like</fullName>
    </recommendedName>
</protein>
<dbReference type="InterPro" id="IPR011527">
    <property type="entry name" value="ABC1_TM_dom"/>
</dbReference>
<dbReference type="Gene3D" id="1.20.1560.10">
    <property type="entry name" value="ABC transporter type 1, transmembrane domain"/>
    <property type="match status" value="1"/>
</dbReference>
<dbReference type="GO" id="GO:0005886">
    <property type="term" value="C:plasma membrane"/>
    <property type="evidence" value="ECO:0007669"/>
    <property type="project" value="UniProtKB-SubCell"/>
</dbReference>
<evidence type="ECO:0000256" key="4">
    <source>
        <dbReference type="ARBA" id="ARBA00022692"/>
    </source>
</evidence>
<evidence type="ECO:0000256" key="9">
    <source>
        <dbReference type="ARBA" id="ARBA00023136"/>
    </source>
</evidence>
<keyword evidence="6" id="KW-0547">Nucleotide-binding</keyword>
<feature type="transmembrane region" description="Helical" evidence="13">
    <location>
        <begin position="933"/>
        <end position="956"/>
    </location>
</feature>
<dbReference type="InterPro" id="IPR003593">
    <property type="entry name" value="AAA+_ATPase"/>
</dbReference>
<keyword evidence="3" id="KW-0813">Transport</keyword>
<keyword evidence="4 13" id="KW-0812">Transmembrane</keyword>
<sequence>MSSGEDLLDAVEGHDGSEKLVPKDSEPSKGAYKIGGGPVYLGSQGLCLSVSVPMDLERTPRTTGLKRADRVDVGLMALGFIGAVADGFCARMTLVFISRMLNNIGSSASTSKNPDNLRHSLNKNAVALLYLASALWFACFLEAYCWARTGERQASRMRVIYLKAVLRQDVGYFDLDVSTTNEVITTISSDSLAIQDAISEKVPDFVRRVAGFVGAYTVAIIMLWKLAILGIPMALLLVITGCFCGRSLTHLAAKIRGEYSRAGSIAEQAISSIRMVYAFGGERKTLAEFSATLNGATKLGLRQGLVTGFAVGSKGLVFAIWSAMAYYGSRLVMYHGAHGGNIYAVGNSIVIGAMELGAALSHIKDFSEVSIACKRINEMIKRVPKIDSDNLEGKILEDLSGVVEFKNVKFAYPSRPESVICKDLCLTILARKSVALVGASGSGKSTVLSLLQRFYDPMDGKILLDGVAIDKLQLNWLRSQMALVSQEPSLFSTTIKENILFGKEDATMEDVVEAANAGNAHNFICELPQGYDSQVGERGIQLSGGQKQRIAIARAIIRKPRILLLDEATSALDYESERIVQEALDKVAMDRTTVMIAHRLSTIKNADTIVVLKDGQVMETGSHDELIKQQNGLYNSLIHLQHMHSAPLSTLDTDFDKSNSISLSEVGQSSFTNSSEFNQACLDKLENSKVSTLSFWRLLALNKPEWKQATMGCLSAILFGAVQPVYAFSLGAMVSVYFLTDYDDVKQKTRTYALCFLGLSVFSILINISQHFSFAYMGEYLTKRVKEMILTKVLTYEVGWFDKNGNSSAIICSKLSKDANMVRSLVGDRMSLLLHSFAAVTIAWTMSLVIAWRLALIIIATQPLVIACIYARRVLLKTLSMKAIKAQDESCKLAAEAVSNLRTITTFSSQNRILKMLEDAQNGPRRESMRQSWFAGFGLAFAQSISYAIVSLNYWYGGKLASKGYITARQVFQTVLILLTTARVIADAGSITSNIAQGFDAIASLFVILDRDTRIDPEKPESNEPELMIKGHIELHNVYFAYPTRPKVMIFQGFSINIEARKSTAIVGKSGSGKSTIIGLIERFYDPQEGAVKIDGQDIRSYNLRSLRKHIALVSQEPTLFAGTIRENITYGASKSIGETEMVEAAKVANVHGFITGLKDGYETQCGDKGIQLSGGQKQRIAIARAVLRNPAVLLLDEATSALDSPSEKLVQDALECMMVGRTSVVVAHRLNTIQKCDMIFVLDKGKVVENGTHFSLMAKGSSGAYCSMLSIQKS</sequence>
<feature type="transmembrane region" description="Helical" evidence="13">
    <location>
        <begin position="233"/>
        <end position="253"/>
    </location>
</feature>
<feature type="domain" description="ABC transporter" evidence="14">
    <location>
        <begin position="1033"/>
        <end position="1270"/>
    </location>
</feature>